<evidence type="ECO:0000256" key="9">
    <source>
        <dbReference type="NCBIfam" id="TIGR01128"/>
    </source>
</evidence>
<dbReference type="Gene3D" id="1.20.272.10">
    <property type="match status" value="1"/>
</dbReference>
<keyword evidence="4" id="KW-0548">Nucleotidyltransferase</keyword>
<evidence type="ECO:0000259" key="10">
    <source>
        <dbReference type="Pfam" id="PF06144"/>
    </source>
</evidence>
<sequence length="252" mass="27318">MAAERPEALHRRLEAGELPRVCLIAGEEPLLQREAADGVRRAAREAGYTEREVLDVEAGFDWSRLTEAAGTPSLFGDRRLLELRMPAGKPGREGAEALQAYCRAVPPDTVLLVTCNRLERSGRESAWARALAEAGVFVYCWPVPAEQMPRWVEQRLRRGGLAPEREAVELIAERAEGNLLAADQAVEKLRLLVGAGAVGVGEAEQALADSARYGVDDLADAALDGELARALRILAALEEEGVQPPLILWALA</sequence>
<dbReference type="EMBL" id="NRSH01000001">
    <property type="protein sequence ID" value="MBK1725486.1"/>
    <property type="molecule type" value="Genomic_DNA"/>
</dbReference>
<feature type="domain" description="DNA polymerase III delta N-terminal" evidence="10">
    <location>
        <begin position="23"/>
        <end position="135"/>
    </location>
</feature>
<keyword evidence="5" id="KW-0235">DNA replication</keyword>
<dbReference type="SUPFAM" id="SSF48019">
    <property type="entry name" value="post-AAA+ oligomerization domain-like"/>
    <property type="match status" value="1"/>
</dbReference>
<protein>
    <recommendedName>
        <fullName evidence="2 9">DNA polymerase III subunit delta</fullName>
        <ecNumber evidence="1 9">2.7.7.7</ecNumber>
    </recommendedName>
</protein>
<dbReference type="CDD" id="cd18138">
    <property type="entry name" value="HLD_clamp_pol_III_delta"/>
    <property type="match status" value="1"/>
</dbReference>
<dbReference type="PANTHER" id="PTHR34388">
    <property type="entry name" value="DNA POLYMERASE III SUBUNIT DELTA"/>
    <property type="match status" value="1"/>
</dbReference>
<name>A0ABS1E560_9GAMM</name>
<evidence type="ECO:0000256" key="2">
    <source>
        <dbReference type="ARBA" id="ARBA00017703"/>
    </source>
</evidence>
<dbReference type="PANTHER" id="PTHR34388:SF1">
    <property type="entry name" value="DNA POLYMERASE III SUBUNIT DELTA"/>
    <property type="match status" value="1"/>
</dbReference>
<dbReference type="Gene3D" id="1.10.8.60">
    <property type="match status" value="1"/>
</dbReference>
<dbReference type="Proteomes" id="UP000738126">
    <property type="component" value="Unassembled WGS sequence"/>
</dbReference>
<dbReference type="InterPro" id="IPR005790">
    <property type="entry name" value="DNA_polIII_delta"/>
</dbReference>
<evidence type="ECO:0000313" key="12">
    <source>
        <dbReference type="Proteomes" id="UP000738126"/>
    </source>
</evidence>
<proteinExistence type="inferred from homology"/>
<dbReference type="InterPro" id="IPR008921">
    <property type="entry name" value="DNA_pol3_clamp-load_cplx_C"/>
</dbReference>
<evidence type="ECO:0000256" key="3">
    <source>
        <dbReference type="ARBA" id="ARBA00022679"/>
    </source>
</evidence>
<keyword evidence="3" id="KW-0808">Transferase</keyword>
<evidence type="ECO:0000256" key="1">
    <source>
        <dbReference type="ARBA" id="ARBA00012417"/>
    </source>
</evidence>
<organism evidence="11 12">
    <name type="scientific">Halorhodospira neutriphila</name>
    <dbReference type="NCBI Taxonomy" id="168379"/>
    <lineage>
        <taxon>Bacteria</taxon>
        <taxon>Pseudomonadati</taxon>
        <taxon>Pseudomonadota</taxon>
        <taxon>Gammaproteobacteria</taxon>
        <taxon>Chromatiales</taxon>
        <taxon>Ectothiorhodospiraceae</taxon>
        <taxon>Halorhodospira</taxon>
    </lineage>
</organism>
<evidence type="ECO:0000256" key="4">
    <source>
        <dbReference type="ARBA" id="ARBA00022695"/>
    </source>
</evidence>
<gene>
    <name evidence="11" type="primary">holA</name>
    <name evidence="11" type="ORF">CKO13_00275</name>
</gene>
<reference evidence="11 12" key="1">
    <citation type="journal article" date="2020" name="Microorganisms">
        <title>Osmotic Adaptation and Compatible Solute Biosynthesis of Phototrophic Bacteria as Revealed from Genome Analyses.</title>
        <authorList>
            <person name="Imhoff J.F."/>
            <person name="Rahn T."/>
            <person name="Kunzel S."/>
            <person name="Keller A."/>
            <person name="Neulinger S.C."/>
        </authorList>
    </citation>
    <scope>NUCLEOTIDE SEQUENCE [LARGE SCALE GENOMIC DNA]</scope>
    <source>
        <strain evidence="11 12">DSM 15116</strain>
    </source>
</reference>
<dbReference type="EC" id="2.7.7.7" evidence="1 9"/>
<dbReference type="NCBIfam" id="TIGR01128">
    <property type="entry name" value="holA"/>
    <property type="match status" value="1"/>
</dbReference>
<dbReference type="InterPro" id="IPR027417">
    <property type="entry name" value="P-loop_NTPase"/>
</dbReference>
<dbReference type="Gene3D" id="3.40.50.300">
    <property type="entry name" value="P-loop containing nucleotide triphosphate hydrolases"/>
    <property type="match status" value="1"/>
</dbReference>
<comment type="catalytic activity">
    <reaction evidence="8">
        <text>DNA(n) + a 2'-deoxyribonucleoside 5'-triphosphate = DNA(n+1) + diphosphate</text>
        <dbReference type="Rhea" id="RHEA:22508"/>
        <dbReference type="Rhea" id="RHEA-COMP:17339"/>
        <dbReference type="Rhea" id="RHEA-COMP:17340"/>
        <dbReference type="ChEBI" id="CHEBI:33019"/>
        <dbReference type="ChEBI" id="CHEBI:61560"/>
        <dbReference type="ChEBI" id="CHEBI:173112"/>
        <dbReference type="EC" id="2.7.7.7"/>
    </reaction>
</comment>
<accession>A0ABS1E560</accession>
<dbReference type="InterPro" id="IPR010372">
    <property type="entry name" value="DNA_pol3_delta_N"/>
</dbReference>
<comment type="similarity">
    <text evidence="7">Belongs to the DNA polymerase HolA subunit family.</text>
</comment>
<evidence type="ECO:0000256" key="8">
    <source>
        <dbReference type="ARBA" id="ARBA00049244"/>
    </source>
</evidence>
<dbReference type="Pfam" id="PF06144">
    <property type="entry name" value="DNA_pol3_delta"/>
    <property type="match status" value="1"/>
</dbReference>
<feature type="non-terminal residue" evidence="11">
    <location>
        <position position="252"/>
    </location>
</feature>
<comment type="caution">
    <text evidence="11">The sequence shown here is derived from an EMBL/GenBank/DDBJ whole genome shotgun (WGS) entry which is preliminary data.</text>
</comment>
<evidence type="ECO:0000256" key="5">
    <source>
        <dbReference type="ARBA" id="ARBA00022705"/>
    </source>
</evidence>
<keyword evidence="6" id="KW-0239">DNA-directed DNA polymerase</keyword>
<evidence type="ECO:0000256" key="7">
    <source>
        <dbReference type="ARBA" id="ARBA00034754"/>
    </source>
</evidence>
<evidence type="ECO:0000256" key="6">
    <source>
        <dbReference type="ARBA" id="ARBA00022932"/>
    </source>
</evidence>
<dbReference type="RefSeq" id="WP_200255694.1">
    <property type="nucleotide sequence ID" value="NZ_NRSH01000001.1"/>
</dbReference>
<dbReference type="SUPFAM" id="SSF52540">
    <property type="entry name" value="P-loop containing nucleoside triphosphate hydrolases"/>
    <property type="match status" value="1"/>
</dbReference>
<evidence type="ECO:0000313" key="11">
    <source>
        <dbReference type="EMBL" id="MBK1725486.1"/>
    </source>
</evidence>
<keyword evidence="12" id="KW-1185">Reference proteome</keyword>